<dbReference type="Proteomes" id="UP000694844">
    <property type="component" value="Chromosome 4"/>
</dbReference>
<feature type="domain" description="MIB/HERC2" evidence="13">
    <location>
        <begin position="275"/>
        <end position="351"/>
    </location>
</feature>
<dbReference type="SUPFAM" id="SSF159034">
    <property type="entry name" value="Mib/herc2 domain-like"/>
    <property type="match status" value="6"/>
</dbReference>
<evidence type="ECO:0000256" key="5">
    <source>
        <dbReference type="ARBA" id="ARBA00022737"/>
    </source>
</evidence>
<organism evidence="14 15">
    <name type="scientific">Crassostrea virginica</name>
    <name type="common">Eastern oyster</name>
    <dbReference type="NCBI Taxonomy" id="6565"/>
    <lineage>
        <taxon>Eukaryota</taxon>
        <taxon>Metazoa</taxon>
        <taxon>Spiralia</taxon>
        <taxon>Lophotrochozoa</taxon>
        <taxon>Mollusca</taxon>
        <taxon>Bivalvia</taxon>
        <taxon>Autobranchia</taxon>
        <taxon>Pteriomorphia</taxon>
        <taxon>Ostreida</taxon>
        <taxon>Ostreoidea</taxon>
        <taxon>Ostreidae</taxon>
        <taxon>Crassostrea</taxon>
    </lineage>
</organism>
<evidence type="ECO:0000313" key="16">
    <source>
        <dbReference type="RefSeq" id="XP_022329754.1"/>
    </source>
</evidence>
<evidence type="ECO:0000256" key="8">
    <source>
        <dbReference type="ARBA" id="ARBA00022833"/>
    </source>
</evidence>
<dbReference type="PANTHER" id="PTHR24202:SF4">
    <property type="entry name" value="E3 UBIQUITIN-PROTEIN LIGASE MIB2-RELATED"/>
    <property type="match status" value="1"/>
</dbReference>
<feature type="domain" description="MIB/HERC2" evidence="13">
    <location>
        <begin position="694"/>
        <end position="773"/>
    </location>
</feature>
<feature type="domain" description="MIB/HERC2" evidence="13">
    <location>
        <begin position="146"/>
        <end position="225"/>
    </location>
</feature>
<dbReference type="Pfam" id="PF00644">
    <property type="entry name" value="PARP"/>
    <property type="match status" value="1"/>
</dbReference>
<dbReference type="Gene3D" id="2.30.30.40">
    <property type="entry name" value="SH3 Domains"/>
    <property type="match status" value="6"/>
</dbReference>
<sequence length="1041" mass="117582">MDGKPMAAIRRGTRVVRGPDWKWNNQDDGEGFVGTVICVPKHGSKDHTVTVVWDSGLECLYRAGHNGKYDLRVFDSAPSGLQHDGIDCDICDENNIHGLRWKCLRCDNFDLCTICYMNDEHSTGHRFVRIDTPNCSALPVPPRRKSNSIEAFGLFPNAEVIRGPHWKWQDQDGGIGQVGKILEVKSWDDYDKRGAVKVKWKSGSCTKRYRVGAHGCVDVIYTQKTRATSGGKYYPDHLPVVAHVDVEELGPGGKACEELTGKFAHQLQASATFGGWHDSMQKIRRGTRVVRGPDWKWDNQDDGEGFVGTVIFVPKHGSKDHTVTVVWDSGLEHRYRAGHNGKYDLRVFDSAPTGIKHDGVVCDICDEDIIYGLRWKCLRCDDFDLCTICYMNDEHSTGHGFVRIDTPNCSALPVPPRRKSYSIEAFGLFHNAEVIRGPHWKWQDQDGGIGQVGKILEMKSWDDYDKRGAVKVKWKSGSCTNTYRVGAHGCVDVIYTQKTKATSGGKYYPDHLPVVAHVDVEELGPGDKACEELTGKFAHQLQASATFGGWHDSMQKIRRGTRVVRGPDWKWDNQDDGEGFVGTVIFVPKHGSKDHTVTVVWDSGLEHRYRAGHNGKYDLRVFDSAPTGIKHDGVVCDICDEDIIYGLRWKCLRCDDFDLCTICYMNDEHSTGHGFVRIDTPNCSALPVPPRRKSYSIEAFGLFHNAEVIRGPHWKWQDQDGGIGQVGKILEMKSWDDYDKRGAVKVKWKSGSCTNTYRVGAHGCVDVIYTQKTKATSGGKYYPDHLPVVAHVDVEELGPGDKACEELTGKFAHQLQASATFGGWHDSMQKQCPPTTTKRGIETPSNWEKMTDGYKRVLLSPDAKGMIEYEEVAKKFKKTMKTATILQIERVQNAYNWEVYELLRRKMEKKNGQRRVNERDLYHGTDPHAVEVICKQNMDFRLAGKKVGHLYGKGTYFARDARKSDPYASSDDYGNKYMFLVKVLCGNMALGKKTYTRPPPLNRSDPHSDLYDCCVDDVDDPTIFCIFDPNQYYPRYLIKYR</sequence>
<dbReference type="KEGG" id="cvn:111128440"/>
<accession>A0A8B8DPY0</accession>
<dbReference type="SUPFAM" id="SSF57850">
    <property type="entry name" value="RING/U-box"/>
    <property type="match status" value="3"/>
</dbReference>
<dbReference type="EC" id="2.4.2.-" evidence="10"/>
<evidence type="ECO:0000256" key="3">
    <source>
        <dbReference type="ARBA" id="ARBA00022490"/>
    </source>
</evidence>
<dbReference type="Pfam" id="PF06701">
    <property type="entry name" value="MIB_HERC2"/>
    <property type="match status" value="6"/>
</dbReference>
<dbReference type="InterPro" id="IPR012317">
    <property type="entry name" value="Poly(ADP-ribose)pol_cat_dom"/>
</dbReference>
<dbReference type="SUPFAM" id="SSF56399">
    <property type="entry name" value="ADP-ribosylation"/>
    <property type="match status" value="1"/>
</dbReference>
<keyword evidence="3" id="KW-0963">Cytoplasm</keyword>
<dbReference type="GO" id="GO:0005737">
    <property type="term" value="C:cytoplasm"/>
    <property type="evidence" value="ECO:0007669"/>
    <property type="project" value="UniProtKB-SubCell"/>
</dbReference>
<evidence type="ECO:0000256" key="6">
    <source>
        <dbReference type="ARBA" id="ARBA00022771"/>
    </source>
</evidence>
<dbReference type="GO" id="GO:0016567">
    <property type="term" value="P:protein ubiquitination"/>
    <property type="evidence" value="ECO:0007669"/>
    <property type="project" value="UniProtKB-UniPathway"/>
</dbReference>
<dbReference type="Gene3D" id="3.90.228.10">
    <property type="match status" value="1"/>
</dbReference>
<comment type="pathway">
    <text evidence="2">Protein modification; protein ubiquitination.</text>
</comment>
<keyword evidence="14" id="KW-1185">Reference proteome</keyword>
<evidence type="ECO:0000313" key="15">
    <source>
        <dbReference type="RefSeq" id="XP_022329753.1"/>
    </source>
</evidence>
<evidence type="ECO:0000256" key="10">
    <source>
        <dbReference type="RuleBase" id="RU362114"/>
    </source>
</evidence>
<dbReference type="SMART" id="SM00291">
    <property type="entry name" value="ZnF_ZZ"/>
    <property type="match status" value="3"/>
</dbReference>
<dbReference type="InterPro" id="IPR000433">
    <property type="entry name" value="Znf_ZZ"/>
</dbReference>
<evidence type="ECO:0000256" key="1">
    <source>
        <dbReference type="ARBA" id="ARBA00004496"/>
    </source>
</evidence>
<dbReference type="PROSITE" id="PS50135">
    <property type="entry name" value="ZF_ZZ_2"/>
    <property type="match status" value="3"/>
</dbReference>
<feature type="domain" description="ZZ-type" evidence="11">
    <location>
        <begin position="83"/>
        <end position="135"/>
    </location>
</feature>
<dbReference type="Gene3D" id="3.30.60.90">
    <property type="match status" value="3"/>
</dbReference>
<dbReference type="UniPathway" id="UPA00143"/>
<proteinExistence type="predicted"/>
<dbReference type="PROSITE" id="PS01357">
    <property type="entry name" value="ZF_ZZ_1"/>
    <property type="match status" value="3"/>
</dbReference>
<dbReference type="FunFam" id="2.30.30.40:FF:000078">
    <property type="entry name" value="Putative e3 ubiquitin-protein ligase mib2"/>
    <property type="match status" value="3"/>
</dbReference>
<evidence type="ECO:0000256" key="4">
    <source>
        <dbReference type="ARBA" id="ARBA00022723"/>
    </source>
</evidence>
<keyword evidence="10" id="KW-0328">Glycosyltransferase</keyword>
<dbReference type="OrthoDB" id="6153504at2759"/>
<dbReference type="RefSeq" id="XP_022329753.1">
    <property type="nucleotide sequence ID" value="XM_022474045.1"/>
</dbReference>
<feature type="domain" description="MIB/HERC2" evidence="13">
    <location>
        <begin position="1"/>
        <end position="77"/>
    </location>
</feature>
<evidence type="ECO:0000259" key="11">
    <source>
        <dbReference type="PROSITE" id="PS50135"/>
    </source>
</evidence>
<dbReference type="GO" id="GO:0004842">
    <property type="term" value="F:ubiquitin-protein transferase activity"/>
    <property type="evidence" value="ECO:0007669"/>
    <property type="project" value="InterPro"/>
</dbReference>
<dbReference type="RefSeq" id="XP_022329754.1">
    <property type="nucleotide sequence ID" value="XM_022474046.1"/>
</dbReference>
<dbReference type="PANTHER" id="PTHR24202">
    <property type="entry name" value="E3 UBIQUITIN-PROTEIN LIGASE MIB2"/>
    <property type="match status" value="1"/>
</dbReference>
<feature type="domain" description="MIB/HERC2" evidence="13">
    <location>
        <begin position="549"/>
        <end position="625"/>
    </location>
</feature>
<evidence type="ECO:0000256" key="2">
    <source>
        <dbReference type="ARBA" id="ARBA00004906"/>
    </source>
</evidence>
<keyword evidence="5" id="KW-0677">Repeat</keyword>
<dbReference type="FunFam" id="2.30.30.40:FF:000044">
    <property type="entry name" value="E3 ubiquitin-protein ligase MIB2, putative"/>
    <property type="match status" value="3"/>
</dbReference>
<keyword evidence="10" id="KW-0808">Transferase</keyword>
<evidence type="ECO:0000256" key="7">
    <source>
        <dbReference type="ARBA" id="ARBA00022786"/>
    </source>
</evidence>
<evidence type="ECO:0000313" key="14">
    <source>
        <dbReference type="Proteomes" id="UP000694844"/>
    </source>
</evidence>
<dbReference type="Pfam" id="PF00569">
    <property type="entry name" value="ZZ"/>
    <property type="match status" value="3"/>
</dbReference>
<feature type="domain" description="MIB/HERC2" evidence="13">
    <location>
        <begin position="420"/>
        <end position="499"/>
    </location>
</feature>
<dbReference type="InterPro" id="IPR043145">
    <property type="entry name" value="Znf_ZZ_sf"/>
</dbReference>
<dbReference type="AlphaFoldDB" id="A0A8B8DPY0"/>
<dbReference type="InterPro" id="IPR037252">
    <property type="entry name" value="Mib_Herc2_sf"/>
</dbReference>
<evidence type="ECO:0000259" key="13">
    <source>
        <dbReference type="PROSITE" id="PS51416"/>
    </source>
</evidence>
<dbReference type="InterPro" id="IPR010606">
    <property type="entry name" value="Mib_Herc2"/>
</dbReference>
<reference evidence="15 16" key="1">
    <citation type="submission" date="2025-04" db="UniProtKB">
        <authorList>
            <consortium name="RefSeq"/>
        </authorList>
    </citation>
    <scope>IDENTIFICATION</scope>
    <source>
        <tissue evidence="15 16">Whole sample</tissue>
    </source>
</reference>
<dbReference type="GO" id="GO:0008270">
    <property type="term" value="F:zinc ion binding"/>
    <property type="evidence" value="ECO:0007669"/>
    <property type="project" value="UniProtKB-KW"/>
</dbReference>
<comment type="subcellular location">
    <subcellularLocation>
        <location evidence="1">Cytoplasm</location>
    </subcellularLocation>
</comment>
<dbReference type="GeneID" id="111128440"/>
<keyword evidence="8" id="KW-0862">Zinc</keyword>
<keyword evidence="7" id="KW-0833">Ubl conjugation pathway</keyword>
<dbReference type="PROSITE" id="PS51059">
    <property type="entry name" value="PARP_CATALYTIC"/>
    <property type="match status" value="1"/>
</dbReference>
<keyword evidence="10" id="KW-0520">NAD</keyword>
<keyword evidence="6 9" id="KW-0863">Zinc-finger</keyword>
<evidence type="ECO:0000259" key="12">
    <source>
        <dbReference type="PROSITE" id="PS51059"/>
    </source>
</evidence>
<dbReference type="PROSITE" id="PS51416">
    <property type="entry name" value="MIB_HERC2"/>
    <property type="match status" value="6"/>
</dbReference>
<feature type="domain" description="ZZ-type" evidence="11">
    <location>
        <begin position="357"/>
        <end position="409"/>
    </location>
</feature>
<keyword evidence="4" id="KW-0479">Metal-binding</keyword>
<evidence type="ECO:0000256" key="9">
    <source>
        <dbReference type="PROSITE-ProRule" id="PRU00228"/>
    </source>
</evidence>
<protein>
    <recommendedName>
        <fullName evidence="10">Poly [ADP-ribose] polymerase</fullName>
        <shortName evidence="10">PARP</shortName>
        <ecNumber evidence="10">2.4.2.-</ecNumber>
    </recommendedName>
</protein>
<feature type="domain" description="PARP catalytic" evidence="12">
    <location>
        <begin position="841"/>
        <end position="1041"/>
    </location>
</feature>
<feature type="domain" description="ZZ-type" evidence="11">
    <location>
        <begin position="631"/>
        <end position="683"/>
    </location>
</feature>
<name>A0A8B8DPY0_CRAVI</name>
<dbReference type="GO" id="GO:0003950">
    <property type="term" value="F:NAD+ poly-ADP-ribosyltransferase activity"/>
    <property type="evidence" value="ECO:0007669"/>
    <property type="project" value="UniProtKB-UniRule"/>
</dbReference>
<gene>
    <name evidence="15 16" type="primary">LOC111128440</name>
</gene>